<feature type="region of interest" description="Disordered" evidence="1">
    <location>
        <begin position="431"/>
        <end position="462"/>
    </location>
</feature>
<dbReference type="OrthoDB" id="1758300at2"/>
<organism evidence="3 4">
    <name type="scientific">Botrimarina hoheduenensis</name>
    <dbReference type="NCBI Taxonomy" id="2528000"/>
    <lineage>
        <taxon>Bacteria</taxon>
        <taxon>Pseudomonadati</taxon>
        <taxon>Planctomycetota</taxon>
        <taxon>Planctomycetia</taxon>
        <taxon>Pirellulales</taxon>
        <taxon>Lacipirellulaceae</taxon>
        <taxon>Botrimarina</taxon>
    </lineage>
</organism>
<evidence type="ECO:0000313" key="3">
    <source>
        <dbReference type="EMBL" id="TWT47290.1"/>
    </source>
</evidence>
<dbReference type="RefSeq" id="WP_146571800.1">
    <property type="nucleotide sequence ID" value="NZ_SJPH01000002.1"/>
</dbReference>
<dbReference type="NCBIfam" id="TIGR01451">
    <property type="entry name" value="B_ant_repeat"/>
    <property type="match status" value="2"/>
</dbReference>
<dbReference type="InterPro" id="IPR013783">
    <property type="entry name" value="Ig-like_fold"/>
</dbReference>
<dbReference type="InterPro" id="IPR047589">
    <property type="entry name" value="DUF11_rpt"/>
</dbReference>
<dbReference type="Proteomes" id="UP000318995">
    <property type="component" value="Unassembled WGS sequence"/>
</dbReference>
<dbReference type="PANTHER" id="PTHR34819:SF3">
    <property type="entry name" value="CELL SURFACE PROTEIN"/>
    <property type="match status" value="1"/>
</dbReference>
<reference evidence="3 4" key="1">
    <citation type="submission" date="2019-02" db="EMBL/GenBank/DDBJ databases">
        <title>Deep-cultivation of Planctomycetes and their phenomic and genomic characterization uncovers novel biology.</title>
        <authorList>
            <person name="Wiegand S."/>
            <person name="Jogler M."/>
            <person name="Boedeker C."/>
            <person name="Pinto D."/>
            <person name="Vollmers J."/>
            <person name="Rivas-Marin E."/>
            <person name="Kohn T."/>
            <person name="Peeters S.H."/>
            <person name="Heuer A."/>
            <person name="Rast P."/>
            <person name="Oberbeckmann S."/>
            <person name="Bunk B."/>
            <person name="Jeske O."/>
            <person name="Meyerdierks A."/>
            <person name="Storesund J.E."/>
            <person name="Kallscheuer N."/>
            <person name="Luecker S."/>
            <person name="Lage O.M."/>
            <person name="Pohl T."/>
            <person name="Merkel B.J."/>
            <person name="Hornburger P."/>
            <person name="Mueller R.-W."/>
            <person name="Bruemmer F."/>
            <person name="Labrenz M."/>
            <person name="Spormann A.M."/>
            <person name="Op Den Camp H."/>
            <person name="Overmann J."/>
            <person name="Amann R."/>
            <person name="Jetten M.S.M."/>
            <person name="Mascher T."/>
            <person name="Medema M.H."/>
            <person name="Devos D.P."/>
            <person name="Kaster A.-K."/>
            <person name="Ovreas L."/>
            <person name="Rohde M."/>
            <person name="Galperin M.Y."/>
            <person name="Jogler C."/>
        </authorList>
    </citation>
    <scope>NUCLEOTIDE SEQUENCE [LARGE SCALE GENOMIC DNA]</scope>
    <source>
        <strain evidence="3 4">Pla111</strain>
    </source>
</reference>
<proteinExistence type="predicted"/>
<evidence type="ECO:0000313" key="4">
    <source>
        <dbReference type="Proteomes" id="UP000318995"/>
    </source>
</evidence>
<evidence type="ECO:0000259" key="2">
    <source>
        <dbReference type="Pfam" id="PF01345"/>
    </source>
</evidence>
<protein>
    <submittedName>
        <fullName evidence="3">Cna protein B-type domain protein</fullName>
    </submittedName>
</protein>
<dbReference type="InterPro" id="IPR001434">
    <property type="entry name" value="OmcB-like_DUF11"/>
</dbReference>
<gene>
    <name evidence="3" type="ORF">Pla111_09030</name>
</gene>
<feature type="domain" description="DUF11" evidence="2">
    <location>
        <begin position="631"/>
        <end position="746"/>
    </location>
</feature>
<evidence type="ECO:0000256" key="1">
    <source>
        <dbReference type="SAM" id="MobiDB-lite"/>
    </source>
</evidence>
<dbReference type="InterPro" id="IPR051172">
    <property type="entry name" value="Chlamydia_OmcB"/>
</dbReference>
<feature type="domain" description="DUF11" evidence="2">
    <location>
        <begin position="501"/>
        <end position="621"/>
    </location>
</feature>
<sequence length="773" mass="78729">MRRPHQRRLRLESLEGRQMLASDLGQIVGTVALDLSGDMVTVGSAPVGLTVELWRDNGDSVFNAASDTFVDDVNTGAGGAYNFDNLIEGNYFTRVNLTGNNPDGRLTRASGGAVNSVSSLIALDATEVMGSLNLTVDSFATAATAAASSAGPTTGTSVDTANAGDAGVRDMFVQITGGTGTVDLVSNFLTDNVLNLSNTGSATGSASVVWDGTDGSATTINPSGLSLDLLNGGANDALSIVASSDKAVDLVVRLYSGAGNISTATVPVVDIGDAAIDGDPGEEISIALNSLNFVTTSGTGADLSNVGAIELFIDFSSEALDAQFGLIGVVGFTTETANLAVYPSLALGNQVWVEVGTEDSMFMAGDVPLNGVALTLYEDTDGDNDHTDETPLATTTTAGGGLYQFTGLLPSDYIVQVDAANFTSGPLLGRMTSTSNQSGGLAPDVDNAPFDNNKDRGTAAGDGSVVSRTVTLVGGAEPAAGVDGDGTDGNQLVDFAFLAPDITVTKDDGIPPTGSASVGQNITYTMVVTNNGNKQATGVTLTDTLPAGLTFVSGTTSVIGQSVIGSSASQTVTSNLGTLAIGQSETITILAAVGATAANPFRNNVSVSTPGDINLANNAALVDTPVVPTVDLTITKENTTGGTVELNEIVTFELVARNAGPSDASSVRVVDDLPTGLTYLDTTAGPQPVVSATATGTQLVYNLGALANNATQTIRFRAQVVDDTPARYTNDARVELLSTTEVENDVLPNLDDADVVIQRQPISKRAFLSTSIA</sequence>
<comment type="caution">
    <text evidence="3">The sequence shown here is derived from an EMBL/GenBank/DDBJ whole genome shotgun (WGS) entry which is preliminary data.</text>
</comment>
<dbReference type="EMBL" id="SJPH01000002">
    <property type="protein sequence ID" value="TWT47290.1"/>
    <property type="molecule type" value="Genomic_DNA"/>
</dbReference>
<keyword evidence="4" id="KW-1185">Reference proteome</keyword>
<dbReference type="Gene3D" id="2.60.40.10">
    <property type="entry name" value="Immunoglobulins"/>
    <property type="match status" value="2"/>
</dbReference>
<dbReference type="PANTHER" id="PTHR34819">
    <property type="entry name" value="LARGE CYSTEINE-RICH PERIPLASMIC PROTEIN OMCB"/>
    <property type="match status" value="1"/>
</dbReference>
<accession>A0A5C5W9E9</accession>
<name>A0A5C5W9E9_9BACT</name>
<dbReference type="Pfam" id="PF01345">
    <property type="entry name" value="DUF11"/>
    <property type="match status" value="2"/>
</dbReference>
<dbReference type="SUPFAM" id="SSF117074">
    <property type="entry name" value="Hypothetical protein PA1324"/>
    <property type="match status" value="2"/>
</dbReference>
<dbReference type="Gene3D" id="2.60.40.740">
    <property type="match status" value="1"/>
</dbReference>
<dbReference type="AlphaFoldDB" id="A0A5C5W9E9"/>